<evidence type="ECO:0000313" key="3">
    <source>
        <dbReference type="Proteomes" id="UP000276834"/>
    </source>
</evidence>
<sequence>MRIRLRPAGRTLRGEDTPEAGTALGISGSPLSGADCSIASHSPSCRARHDSSIAARSPGSTCWKPLALAAEEGLRVPVNLPPASGNPLLPSSAGLDAAGSFQRSRTWAGADPGSPGALLRGGGSVAVLREDPHPRGQAERLLRASRTWARCHGHWEPACLPRRATSTPCHQPTVPPAHRATSTPWHQPTMPPAHRATSTPCHQHTTPPCSSLCSSSPARVNSPIAGGTFSPDCPLRSPLSVRPAQPLPACSRIVHHLDRGQIATSSGRIQGKTPATRSLPCSASSQGPGEWGAAGEGRAGEWAALSPLPGTRQPLPELCAAQKSSGRFFPLQSSRAERS</sequence>
<feature type="compositionally biased region" description="Polar residues" evidence="1">
    <location>
        <begin position="263"/>
        <end position="287"/>
    </location>
</feature>
<proteinExistence type="predicted"/>
<feature type="region of interest" description="Disordered" evidence="1">
    <location>
        <begin position="263"/>
        <end position="317"/>
    </location>
</feature>
<evidence type="ECO:0000313" key="2">
    <source>
        <dbReference type="EMBL" id="RLV91775.1"/>
    </source>
</evidence>
<organism evidence="2 3">
    <name type="scientific">Chloebia gouldiae</name>
    <name type="common">Gouldian finch</name>
    <name type="synonym">Erythrura gouldiae</name>
    <dbReference type="NCBI Taxonomy" id="44316"/>
    <lineage>
        <taxon>Eukaryota</taxon>
        <taxon>Metazoa</taxon>
        <taxon>Chordata</taxon>
        <taxon>Craniata</taxon>
        <taxon>Vertebrata</taxon>
        <taxon>Euteleostomi</taxon>
        <taxon>Archelosauria</taxon>
        <taxon>Archosauria</taxon>
        <taxon>Dinosauria</taxon>
        <taxon>Saurischia</taxon>
        <taxon>Theropoda</taxon>
        <taxon>Coelurosauria</taxon>
        <taxon>Aves</taxon>
        <taxon>Neognathae</taxon>
        <taxon>Neoaves</taxon>
        <taxon>Telluraves</taxon>
        <taxon>Australaves</taxon>
        <taxon>Passeriformes</taxon>
        <taxon>Passeroidea</taxon>
        <taxon>Passeridae</taxon>
        <taxon>Chloebia</taxon>
    </lineage>
</organism>
<protein>
    <submittedName>
        <fullName evidence="2">Uncharacterized protein</fullName>
    </submittedName>
</protein>
<accession>A0A3L8RZC6</accession>
<keyword evidence="3" id="KW-1185">Reference proteome</keyword>
<gene>
    <name evidence="2" type="ORF">DV515_00014022</name>
</gene>
<name>A0A3L8RZC6_CHLGU</name>
<dbReference type="AlphaFoldDB" id="A0A3L8RZC6"/>
<evidence type="ECO:0000256" key="1">
    <source>
        <dbReference type="SAM" id="MobiDB-lite"/>
    </source>
</evidence>
<feature type="region of interest" description="Disordered" evidence="1">
    <location>
        <begin position="1"/>
        <end position="27"/>
    </location>
</feature>
<feature type="region of interest" description="Disordered" evidence="1">
    <location>
        <begin position="170"/>
        <end position="202"/>
    </location>
</feature>
<reference evidence="2 3" key="1">
    <citation type="journal article" date="2018" name="Proc. R. Soc. B">
        <title>A non-coding region near Follistatin controls head colour polymorphism in the Gouldian finch.</title>
        <authorList>
            <person name="Toomey M.B."/>
            <person name="Marques C.I."/>
            <person name="Andrade P."/>
            <person name="Araujo P.M."/>
            <person name="Sabatino S."/>
            <person name="Gazda M.A."/>
            <person name="Afonso S."/>
            <person name="Lopes R.J."/>
            <person name="Corbo J.C."/>
            <person name="Carneiro M."/>
        </authorList>
    </citation>
    <scope>NUCLEOTIDE SEQUENCE [LARGE SCALE GENOMIC DNA]</scope>
    <source>
        <strain evidence="2">Red01</strain>
        <tissue evidence="2">Muscle</tissue>
    </source>
</reference>
<dbReference type="EMBL" id="QUSF01000107">
    <property type="protein sequence ID" value="RLV91775.1"/>
    <property type="molecule type" value="Genomic_DNA"/>
</dbReference>
<dbReference type="Proteomes" id="UP000276834">
    <property type="component" value="Unassembled WGS sequence"/>
</dbReference>
<comment type="caution">
    <text evidence="2">The sequence shown here is derived from an EMBL/GenBank/DDBJ whole genome shotgun (WGS) entry which is preliminary data.</text>
</comment>